<dbReference type="InterPro" id="IPR000477">
    <property type="entry name" value="RT_dom"/>
</dbReference>
<evidence type="ECO:0000256" key="2">
    <source>
        <dbReference type="SAM" id="MobiDB-lite"/>
    </source>
</evidence>
<dbReference type="InterPro" id="IPR041577">
    <property type="entry name" value="RT_RNaseH_2"/>
</dbReference>
<proteinExistence type="predicted"/>
<dbReference type="Gene3D" id="3.30.70.270">
    <property type="match status" value="3"/>
</dbReference>
<dbReference type="Gene3D" id="3.10.10.10">
    <property type="entry name" value="HIV Type 1 Reverse Transcriptase, subunit A, domain 1"/>
    <property type="match status" value="2"/>
</dbReference>
<evidence type="ECO:0000259" key="4">
    <source>
        <dbReference type="Pfam" id="PF17919"/>
    </source>
</evidence>
<organism evidence="5 6">
    <name type="scientific">Tanacetum coccineum</name>
    <dbReference type="NCBI Taxonomy" id="301880"/>
    <lineage>
        <taxon>Eukaryota</taxon>
        <taxon>Viridiplantae</taxon>
        <taxon>Streptophyta</taxon>
        <taxon>Embryophyta</taxon>
        <taxon>Tracheophyta</taxon>
        <taxon>Spermatophyta</taxon>
        <taxon>Magnoliopsida</taxon>
        <taxon>eudicotyledons</taxon>
        <taxon>Gunneridae</taxon>
        <taxon>Pentapetalae</taxon>
        <taxon>asterids</taxon>
        <taxon>campanulids</taxon>
        <taxon>Asterales</taxon>
        <taxon>Asteraceae</taxon>
        <taxon>Asteroideae</taxon>
        <taxon>Anthemideae</taxon>
        <taxon>Anthemidinae</taxon>
        <taxon>Tanacetum</taxon>
    </lineage>
</organism>
<dbReference type="InterPro" id="IPR050951">
    <property type="entry name" value="Retrovirus_Pol_polyprotein"/>
</dbReference>
<evidence type="ECO:0000313" key="6">
    <source>
        <dbReference type="Proteomes" id="UP001151760"/>
    </source>
</evidence>
<dbReference type="CDD" id="cd01647">
    <property type="entry name" value="RT_LTR"/>
    <property type="match status" value="1"/>
</dbReference>
<name>A0ABQ5IY53_9ASTR</name>
<keyword evidence="1" id="KW-0511">Multifunctional enzyme</keyword>
<dbReference type="Pfam" id="PF17919">
    <property type="entry name" value="RT_RNaseH_2"/>
    <property type="match status" value="1"/>
</dbReference>
<dbReference type="Pfam" id="PF00078">
    <property type="entry name" value="RVT_1"/>
    <property type="match status" value="1"/>
</dbReference>
<gene>
    <name evidence="5" type="ORF">Tco_1121090</name>
</gene>
<dbReference type="Proteomes" id="UP001151760">
    <property type="component" value="Unassembled WGS sequence"/>
</dbReference>
<dbReference type="SUPFAM" id="SSF56672">
    <property type="entry name" value="DNA/RNA polymerases"/>
    <property type="match status" value="1"/>
</dbReference>
<dbReference type="EMBL" id="BQNB010021271">
    <property type="protein sequence ID" value="GJU04660.1"/>
    <property type="molecule type" value="Genomic_DNA"/>
</dbReference>
<dbReference type="InterPro" id="IPR043128">
    <property type="entry name" value="Rev_trsase/Diguanyl_cyclase"/>
</dbReference>
<dbReference type="InterPro" id="IPR043502">
    <property type="entry name" value="DNA/RNA_pol_sf"/>
</dbReference>
<accession>A0ABQ5IY53</accession>
<evidence type="ECO:0000256" key="1">
    <source>
        <dbReference type="ARBA" id="ARBA00023268"/>
    </source>
</evidence>
<keyword evidence="6" id="KW-1185">Reference proteome</keyword>
<dbReference type="CDD" id="cd09274">
    <property type="entry name" value="RNase_HI_RT_Ty3"/>
    <property type="match status" value="1"/>
</dbReference>
<comment type="caution">
    <text evidence="5">The sequence shown here is derived from an EMBL/GenBank/DDBJ whole genome shotgun (WGS) entry which is preliminary data.</text>
</comment>
<sequence>MVNANQSLVEETTTWDSLLLEYDDVFSVPTLLPPSRSHDHRIPLKEGTPPINIKPYSHPPTQKDAIEVMVKELLDAGVIRHSQSSFVAPIVMVKRNMAVGLYLRAGYHQISMFEDDISKTAFKTYDGHYEFLVMPFGLTNAPLTFHSLMNEEIHGEHLKTVLLTMKMHKLYANKSKCIFRADHVEYLGHIITSQGVATDPTNIEAMKTWPTPKTLKQLRGFLGLTSYYRRFIRDYDVISQPLTALLKKNTFKWGEKAQAAFEELKEAMVHALVLQMPDFESTFVIETDALELGIGAVLQQNGHPIAFMSKTLPTKHHTLSTYEKEFLAVIQALDKWRGYLLDKHFIIKTYHFSLKYLMDQRASTPAKIKWLPKLMGFDYEIMYKK</sequence>
<protein>
    <submittedName>
        <fullName evidence="5">Mitochondrial protein</fullName>
    </submittedName>
</protein>
<feature type="domain" description="Reverse transcriptase/retrotransposon-derived protein RNase H-like" evidence="4">
    <location>
        <begin position="253"/>
        <end position="347"/>
    </location>
</feature>
<reference evidence="5" key="1">
    <citation type="journal article" date="2022" name="Int. J. Mol. Sci.">
        <title>Draft Genome of Tanacetum Coccineum: Genomic Comparison of Closely Related Tanacetum-Family Plants.</title>
        <authorList>
            <person name="Yamashiro T."/>
            <person name="Shiraishi A."/>
            <person name="Nakayama K."/>
            <person name="Satake H."/>
        </authorList>
    </citation>
    <scope>NUCLEOTIDE SEQUENCE</scope>
</reference>
<evidence type="ECO:0000259" key="3">
    <source>
        <dbReference type="Pfam" id="PF00078"/>
    </source>
</evidence>
<feature type="domain" description="Reverse transcriptase" evidence="3">
    <location>
        <begin position="63"/>
        <end position="151"/>
    </location>
</feature>
<dbReference type="PANTHER" id="PTHR37984">
    <property type="entry name" value="PROTEIN CBG26694"/>
    <property type="match status" value="1"/>
</dbReference>
<evidence type="ECO:0000313" key="5">
    <source>
        <dbReference type="EMBL" id="GJU04660.1"/>
    </source>
</evidence>
<reference evidence="5" key="2">
    <citation type="submission" date="2022-01" db="EMBL/GenBank/DDBJ databases">
        <authorList>
            <person name="Yamashiro T."/>
            <person name="Shiraishi A."/>
            <person name="Satake H."/>
            <person name="Nakayama K."/>
        </authorList>
    </citation>
    <scope>NUCLEOTIDE SEQUENCE</scope>
</reference>
<dbReference type="PANTHER" id="PTHR37984:SF5">
    <property type="entry name" value="PROTEIN NYNRIN-LIKE"/>
    <property type="match status" value="1"/>
</dbReference>
<feature type="region of interest" description="Disordered" evidence="2">
    <location>
        <begin position="37"/>
        <end position="57"/>
    </location>
</feature>